<feature type="signal peptide" evidence="2">
    <location>
        <begin position="1"/>
        <end position="21"/>
    </location>
</feature>
<comment type="caution">
    <text evidence="4">The sequence shown here is derived from an EMBL/GenBank/DDBJ whole genome shotgun (WGS) entry which is preliminary data.</text>
</comment>
<dbReference type="RefSeq" id="WP_377409020.1">
    <property type="nucleotide sequence ID" value="NZ_JBHSCY010000001.1"/>
</dbReference>
<sequence length="763" mass="81036">MKQKNFLKVLIICLLSISSFAQSTGDIAFVGFNAGGDSDFAIVALADISASTTIYFTDDETTGVGTPSALAGSEGVITWNSGSNIIKAGTIVIFTDVDSGSNASFGSSFGSITRSGSFNISGSKDGIIAFIGSDSSTPTTYIAAIQIGNNSAVLGPFDGDGITLTNTGLVIGSSIIVADNSASPNGGYFNGSRSNQTSYSAYYSELETNGNWTTSSSDGESLLPFSQEAFTINTTNWTGTTSSVWNLAGNWDNGIPTTSSLVTIPNVTNAPVISSGTEALAGNLTLQTGETLTINSGNALTVNGNLTITDNDSFILNSGSSLIVHGTSTGDLKYIRSIATTDKWYLVSSPVVGENSTDFLNNAGDGFGFIPQGGVGGTQFAIGTYSDGWTYNSANFTSGLGFTVKTSKAGDLVFTGQMPTSDYAPSTFDTTENYWVYGNPYPSFIPANKNADANNNILTVNSATGQDELAEATIWFWDQSQTKYITVNQSSPARYISPTQGFFLKTKGGFGDTKIDFKESMQSHQSTEVFNKSSRPEIKVFITNSSNSDNTELYYINGTSTGFDNGYDSSIFGGGDNSFIIYSGLVTNSQGEKLAIQSLPDSDYENMVIPIGINADSGLNIEFTIEALNLPNGINVYLEDRLKDTYTRLDETNSNYSITLTEKTNGFGRFYLHTKSSSALSTNDITLEGTNIYQLDKNSLRVSGINSNNASIKIYSILGKKVLDHSFSSKGNSDISLPNLNTGVYIVQVATEKGKINKKIVLK</sequence>
<dbReference type="NCBIfam" id="TIGR04183">
    <property type="entry name" value="Por_Secre_tail"/>
    <property type="match status" value="1"/>
</dbReference>
<organism evidence="4 5">
    <name type="scientific">Polaribacter marinivivus</name>
    <dbReference type="NCBI Taxonomy" id="1524260"/>
    <lineage>
        <taxon>Bacteria</taxon>
        <taxon>Pseudomonadati</taxon>
        <taxon>Bacteroidota</taxon>
        <taxon>Flavobacteriia</taxon>
        <taxon>Flavobacteriales</taxon>
        <taxon>Flavobacteriaceae</taxon>
    </lineage>
</organism>
<keyword evidence="1 2" id="KW-0732">Signal</keyword>
<dbReference type="Pfam" id="PF18962">
    <property type="entry name" value="Por_Secre_tail"/>
    <property type="match status" value="1"/>
</dbReference>
<dbReference type="EMBL" id="JBHSCY010000001">
    <property type="protein sequence ID" value="MFC4268503.1"/>
    <property type="molecule type" value="Genomic_DNA"/>
</dbReference>
<feature type="domain" description="Secretion system C-terminal sorting" evidence="3">
    <location>
        <begin position="704"/>
        <end position="761"/>
    </location>
</feature>
<keyword evidence="5" id="KW-1185">Reference proteome</keyword>
<feature type="chain" id="PRO_5046752518" evidence="2">
    <location>
        <begin position="22"/>
        <end position="763"/>
    </location>
</feature>
<proteinExistence type="predicted"/>
<reference evidence="5" key="1">
    <citation type="journal article" date="2019" name="Int. J. Syst. Evol. Microbiol.">
        <title>The Global Catalogue of Microorganisms (GCM) 10K type strain sequencing project: providing services to taxonomists for standard genome sequencing and annotation.</title>
        <authorList>
            <consortium name="The Broad Institute Genomics Platform"/>
            <consortium name="The Broad Institute Genome Sequencing Center for Infectious Disease"/>
            <person name="Wu L."/>
            <person name="Ma J."/>
        </authorList>
    </citation>
    <scope>NUCLEOTIDE SEQUENCE [LARGE SCALE GENOMIC DNA]</scope>
    <source>
        <strain evidence="5">CECT 8655</strain>
    </source>
</reference>
<evidence type="ECO:0000256" key="1">
    <source>
        <dbReference type="ARBA" id="ARBA00022729"/>
    </source>
</evidence>
<dbReference type="InterPro" id="IPR026444">
    <property type="entry name" value="Secre_tail"/>
</dbReference>
<name>A0ABV8R8G3_9FLAO</name>
<evidence type="ECO:0000313" key="4">
    <source>
        <dbReference type="EMBL" id="MFC4268503.1"/>
    </source>
</evidence>
<evidence type="ECO:0000256" key="2">
    <source>
        <dbReference type="SAM" id="SignalP"/>
    </source>
</evidence>
<evidence type="ECO:0000313" key="5">
    <source>
        <dbReference type="Proteomes" id="UP001595826"/>
    </source>
</evidence>
<gene>
    <name evidence="4" type="ORF">ACFOWD_06265</name>
</gene>
<dbReference type="Proteomes" id="UP001595826">
    <property type="component" value="Unassembled WGS sequence"/>
</dbReference>
<evidence type="ECO:0000259" key="3">
    <source>
        <dbReference type="Pfam" id="PF18962"/>
    </source>
</evidence>
<protein>
    <submittedName>
        <fullName evidence="4">T9SS type A sorting domain-containing protein</fullName>
    </submittedName>
</protein>
<accession>A0ABV8R8G3</accession>